<dbReference type="InterPro" id="IPR023214">
    <property type="entry name" value="HAD_sf"/>
</dbReference>
<keyword evidence="8" id="KW-0547">Nucleotide-binding</keyword>
<dbReference type="InterPro" id="IPR051014">
    <property type="entry name" value="Cation_Transport_ATPase_IB"/>
</dbReference>
<feature type="transmembrane region" description="Helical" evidence="8">
    <location>
        <begin position="243"/>
        <end position="262"/>
    </location>
</feature>
<dbReference type="Gene3D" id="2.70.150.10">
    <property type="entry name" value="Calcium-transporting ATPase, cytoplasmic transduction domain A"/>
    <property type="match status" value="1"/>
</dbReference>
<comment type="subcellular location">
    <subcellularLocation>
        <location evidence="1">Cell membrane</location>
        <topology evidence="1">Multi-pass membrane protein</topology>
    </subcellularLocation>
</comment>
<dbReference type="SUPFAM" id="SSF81653">
    <property type="entry name" value="Calcium ATPase, transduction domain A"/>
    <property type="match status" value="1"/>
</dbReference>
<evidence type="ECO:0000313" key="11">
    <source>
        <dbReference type="EMBL" id="ANS28266.1"/>
    </source>
</evidence>
<keyword evidence="8" id="KW-1003">Cell membrane</keyword>
<keyword evidence="6 8" id="KW-1133">Transmembrane helix</keyword>
<feature type="transmembrane region" description="Helical" evidence="8">
    <location>
        <begin position="568"/>
        <end position="592"/>
    </location>
</feature>
<evidence type="ECO:0000256" key="4">
    <source>
        <dbReference type="ARBA" id="ARBA00022723"/>
    </source>
</evidence>
<dbReference type="GO" id="GO:0005886">
    <property type="term" value="C:plasma membrane"/>
    <property type="evidence" value="ECO:0007669"/>
    <property type="project" value="UniProtKB-SubCell"/>
</dbReference>
<dbReference type="PRINTS" id="PR00119">
    <property type="entry name" value="CATATPASE"/>
</dbReference>
<feature type="transmembrane region" description="Helical" evidence="8">
    <location>
        <begin position="47"/>
        <end position="66"/>
    </location>
</feature>
<evidence type="ECO:0000256" key="3">
    <source>
        <dbReference type="ARBA" id="ARBA00022692"/>
    </source>
</evidence>
<evidence type="ECO:0000256" key="5">
    <source>
        <dbReference type="ARBA" id="ARBA00022967"/>
    </source>
</evidence>
<dbReference type="SFLD" id="SFLDF00027">
    <property type="entry name" value="p-type_atpase"/>
    <property type="match status" value="1"/>
</dbReference>
<dbReference type="NCBIfam" id="TIGR01494">
    <property type="entry name" value="ATPase_P-type"/>
    <property type="match status" value="1"/>
</dbReference>
<dbReference type="Gene3D" id="3.40.50.1000">
    <property type="entry name" value="HAD superfamily/HAD-like"/>
    <property type="match status" value="1"/>
</dbReference>
<dbReference type="InterPro" id="IPR001757">
    <property type="entry name" value="P_typ_ATPase"/>
</dbReference>
<name>A0A1B1K6Q7_RHOOP</name>
<dbReference type="Gene3D" id="1.20.120.520">
    <property type="entry name" value="nmb1532 protein domain like"/>
    <property type="match status" value="1"/>
</dbReference>
<evidence type="ECO:0000256" key="7">
    <source>
        <dbReference type="ARBA" id="ARBA00023136"/>
    </source>
</evidence>
<dbReference type="InterPro" id="IPR023299">
    <property type="entry name" value="ATPase_P-typ_cyto_dom_N"/>
</dbReference>
<keyword evidence="5" id="KW-1278">Translocase</keyword>
<dbReference type="Pfam" id="PF00702">
    <property type="entry name" value="Hydrolase"/>
    <property type="match status" value="1"/>
</dbReference>
<keyword evidence="7 8" id="KW-0472">Membrane</keyword>
<keyword evidence="3 8" id="KW-0812">Transmembrane</keyword>
<evidence type="ECO:0000313" key="12">
    <source>
        <dbReference type="Proteomes" id="UP000186108"/>
    </source>
</evidence>
<dbReference type="InterPro" id="IPR059000">
    <property type="entry name" value="ATPase_P-type_domA"/>
</dbReference>
<feature type="transmembrane region" description="Helical" evidence="8">
    <location>
        <begin position="268"/>
        <end position="289"/>
    </location>
</feature>
<dbReference type="InterPro" id="IPR036412">
    <property type="entry name" value="HAD-like_sf"/>
</dbReference>
<dbReference type="NCBIfam" id="TIGR01512">
    <property type="entry name" value="ATPase-IB2_Cd"/>
    <property type="match status" value="1"/>
</dbReference>
<dbReference type="InterPro" id="IPR008250">
    <property type="entry name" value="ATPase_P-typ_transduc_dom_A_sf"/>
</dbReference>
<dbReference type="PATRIC" id="fig|37919.13.peg.3716"/>
<comment type="similarity">
    <text evidence="2 8">Belongs to the cation transport ATPase (P-type) (TC 3.A.3) family. Type IB subfamily.</text>
</comment>
<dbReference type="PANTHER" id="PTHR48085:SF5">
    <property type="entry name" value="CADMIUM_ZINC-TRANSPORTING ATPASE HMA4-RELATED"/>
    <property type="match status" value="1"/>
</dbReference>
<dbReference type="Pfam" id="PF01814">
    <property type="entry name" value="Hemerythrin"/>
    <property type="match status" value="1"/>
</dbReference>
<feature type="transmembrane region" description="Helical" evidence="8">
    <location>
        <begin position="17"/>
        <end position="40"/>
    </location>
</feature>
<sequence length="777" mass="81587">MHDTRTRETWNARLTRLLAPTLLAVTSVALVSGVVATSLGRPSVADACWAIGTVVSLAPAVGWVVVALRQRTAGVDLIAVLALAGTLAVGEYLAGALIGFMLATGRTLESAAERRASRDLRALLEHAPRRAHKRIGHDVVLVPLDEVEPTDLLVVASGEVVPVDGVVAADRSAVLDESALTGESLHVERQVGESVRSGVVNVGSTIELRATASAADSTYSGIVRLAQEAAADKAPIVRIADRFAVWFLPLTLLVSSVAWWLSGSAVRAVAVLVVATPCPLLLAAPVAIVSGLSRASRIGVVIRGGGALETLGRARTLVMDKTGTLTTGRPSGLDVATAPGHNPDEVLQLAAAVDQLSPHVLAESIVRFARARGCPLRLPTDVSEQAGTGVTGIVNGRAVKVGSDHGVLPDWAEAVSTRSALDGAAVAWVQVDDALVGAILLRDPLRRDAPRTLRRLRAAGLDRLIMLTGDRRAPALEIGSIVGLDAVLAEQTPMDKVAAVQAEKRKAVTIMVGDGINDAPALAAASVGVAMGARGATASSEAADIVLTTDHLARLADAMEIARRSRRIAIQSAGIGMTLSLLAMIAAAFGWIAPAPGALLQEGIDVAVILNALRALRGGRSSELTVTRETGLLLQRFDREHDDLRGALALIRDAAERVTAEPGTETLAAVRRAHTVLVEQVLPHERAEETQLYPALADAFGTAEATAPMSRAHAEIDRLSRRLGTHLGAVEAHGEVRPDQRDDLLACLYGLYAVLRLHFAQEEEDYFALAPRIDDEH</sequence>
<accession>A0A1B1K6Q7</accession>
<dbReference type="CDD" id="cd12108">
    <property type="entry name" value="Hr-like"/>
    <property type="match status" value="1"/>
</dbReference>
<dbReference type="SUPFAM" id="SSF56784">
    <property type="entry name" value="HAD-like"/>
    <property type="match status" value="1"/>
</dbReference>
<dbReference type="GO" id="GO:0015086">
    <property type="term" value="F:cadmium ion transmembrane transporter activity"/>
    <property type="evidence" value="ECO:0007669"/>
    <property type="project" value="TreeGrafter"/>
</dbReference>
<dbReference type="EMBL" id="CP009111">
    <property type="protein sequence ID" value="ANS28266.1"/>
    <property type="molecule type" value="Genomic_DNA"/>
</dbReference>
<organism evidence="11 12">
    <name type="scientific">Rhodococcus opacus</name>
    <name type="common">Nocardia opaca</name>
    <dbReference type="NCBI Taxonomy" id="37919"/>
    <lineage>
        <taxon>Bacteria</taxon>
        <taxon>Bacillati</taxon>
        <taxon>Actinomycetota</taxon>
        <taxon>Actinomycetes</taxon>
        <taxon>Mycobacteriales</taxon>
        <taxon>Nocardiaceae</taxon>
        <taxon>Rhodococcus</taxon>
    </lineage>
</organism>
<dbReference type="PANTHER" id="PTHR48085">
    <property type="entry name" value="CADMIUM/ZINC-TRANSPORTING ATPASE HMA2-RELATED"/>
    <property type="match status" value="1"/>
</dbReference>
<dbReference type="GO" id="GO:0046872">
    <property type="term" value="F:metal ion binding"/>
    <property type="evidence" value="ECO:0007669"/>
    <property type="project" value="UniProtKB-KW"/>
</dbReference>
<evidence type="ECO:0000256" key="6">
    <source>
        <dbReference type="ARBA" id="ARBA00022989"/>
    </source>
</evidence>
<reference evidence="11 12" key="1">
    <citation type="submission" date="2014-07" db="EMBL/GenBank/DDBJ databases">
        <authorList>
            <person name="Zhang J.E."/>
            <person name="Yang H."/>
            <person name="Guo J."/>
            <person name="Deng Z."/>
            <person name="Luo H."/>
            <person name="Luo M."/>
            <person name="Zhao B."/>
        </authorList>
    </citation>
    <scope>NUCLEOTIDE SEQUENCE [LARGE SCALE GENOMIC DNA]</scope>
    <source>
        <strain evidence="11 12">1CP</strain>
    </source>
</reference>
<dbReference type="GO" id="GO:0019829">
    <property type="term" value="F:ATPase-coupled monoatomic cation transmembrane transporter activity"/>
    <property type="evidence" value="ECO:0007669"/>
    <property type="project" value="InterPro"/>
</dbReference>
<dbReference type="SFLD" id="SFLDS00003">
    <property type="entry name" value="Haloacid_Dehalogenase"/>
    <property type="match status" value="1"/>
</dbReference>
<dbReference type="SFLD" id="SFLDG00002">
    <property type="entry name" value="C1.7:_P-type_atpase_like"/>
    <property type="match status" value="1"/>
</dbReference>
<dbReference type="InterPro" id="IPR018303">
    <property type="entry name" value="ATPase_P-typ_P_site"/>
</dbReference>
<dbReference type="SUPFAM" id="SSF81665">
    <property type="entry name" value="Calcium ATPase, transmembrane domain M"/>
    <property type="match status" value="1"/>
</dbReference>
<dbReference type="Proteomes" id="UP000186108">
    <property type="component" value="Chromosome"/>
</dbReference>
<evidence type="ECO:0000259" key="10">
    <source>
        <dbReference type="Pfam" id="PF01814"/>
    </source>
</evidence>
<dbReference type="NCBIfam" id="TIGR01525">
    <property type="entry name" value="ATPase-IB_hvy"/>
    <property type="match status" value="1"/>
</dbReference>
<keyword evidence="4 8" id="KW-0479">Metal-binding</keyword>
<dbReference type="AlphaFoldDB" id="A0A1B1K6Q7"/>
<evidence type="ECO:0000259" key="9">
    <source>
        <dbReference type="Pfam" id="PF00122"/>
    </source>
</evidence>
<dbReference type="InterPro" id="IPR044492">
    <property type="entry name" value="P_typ_ATPase_HD_dom"/>
</dbReference>
<dbReference type="RefSeq" id="WP_065491082.1">
    <property type="nucleotide sequence ID" value="NZ_CP009111.1"/>
</dbReference>
<feature type="domain" description="P-type ATPase A" evidence="9">
    <location>
        <begin position="126"/>
        <end position="227"/>
    </location>
</feature>
<dbReference type="InterPro" id="IPR012312">
    <property type="entry name" value="Hemerythrin-like"/>
</dbReference>
<dbReference type="GO" id="GO:0005524">
    <property type="term" value="F:ATP binding"/>
    <property type="evidence" value="ECO:0007669"/>
    <property type="project" value="UniProtKB-UniRule"/>
</dbReference>
<dbReference type="GO" id="GO:0016887">
    <property type="term" value="F:ATP hydrolysis activity"/>
    <property type="evidence" value="ECO:0007669"/>
    <property type="project" value="InterPro"/>
</dbReference>
<proteinExistence type="inferred from homology"/>
<dbReference type="InterPro" id="IPR023298">
    <property type="entry name" value="ATPase_P-typ_TM_dom_sf"/>
</dbReference>
<protein>
    <submittedName>
        <fullName evidence="11">Heavy metal translocating P-type ATPase</fullName>
    </submittedName>
</protein>
<evidence type="ECO:0000256" key="1">
    <source>
        <dbReference type="ARBA" id="ARBA00004651"/>
    </source>
</evidence>
<evidence type="ECO:0000256" key="8">
    <source>
        <dbReference type="RuleBase" id="RU362081"/>
    </source>
</evidence>
<gene>
    <name evidence="11" type="ORF">R1CP_17900</name>
</gene>
<evidence type="ECO:0000256" key="2">
    <source>
        <dbReference type="ARBA" id="ARBA00006024"/>
    </source>
</evidence>
<keyword evidence="8" id="KW-0067">ATP-binding</keyword>
<dbReference type="Pfam" id="PF00122">
    <property type="entry name" value="E1-E2_ATPase"/>
    <property type="match status" value="1"/>
</dbReference>
<dbReference type="Gene3D" id="3.40.1110.10">
    <property type="entry name" value="Calcium-transporting ATPase, cytoplasmic domain N"/>
    <property type="match status" value="1"/>
</dbReference>
<dbReference type="InterPro" id="IPR027256">
    <property type="entry name" value="P-typ_ATPase_IB"/>
</dbReference>
<feature type="domain" description="Hemerythrin-like" evidence="10">
    <location>
        <begin position="634"/>
        <end position="770"/>
    </location>
</feature>
<dbReference type="PROSITE" id="PS00154">
    <property type="entry name" value="ATPASE_E1_E2"/>
    <property type="match status" value="1"/>
</dbReference>